<feature type="non-terminal residue" evidence="1">
    <location>
        <position position="1"/>
    </location>
</feature>
<protein>
    <recommendedName>
        <fullName evidence="2">HNH nuclease domain-containing protein</fullName>
    </recommendedName>
</protein>
<comment type="caution">
    <text evidence="1">The sequence shown here is derived from an EMBL/GenBank/DDBJ whole genome shotgun (WGS) entry which is preliminary data.</text>
</comment>
<dbReference type="Gene3D" id="3.30.40.220">
    <property type="match status" value="1"/>
</dbReference>
<dbReference type="AlphaFoldDB" id="A0A0F9AW36"/>
<name>A0A0F9AW36_9ZZZZ</name>
<accession>A0A0F9AW36</accession>
<sequence length="110" mass="13446">YYHSTKGIYNQLKTTAKRKQIDFKLNKKLFIRWYNKQIKICIYCKRLEFQVIKDYNGRHNRLTIDRKDNKKGYKLNNITLCCHKCNTIKGDVFTYKEMIKIGKILKNKRY</sequence>
<reference evidence="1" key="1">
    <citation type="journal article" date="2015" name="Nature">
        <title>Complex archaea that bridge the gap between prokaryotes and eukaryotes.</title>
        <authorList>
            <person name="Spang A."/>
            <person name="Saw J.H."/>
            <person name="Jorgensen S.L."/>
            <person name="Zaremba-Niedzwiedzka K."/>
            <person name="Martijn J."/>
            <person name="Lind A.E."/>
            <person name="van Eijk R."/>
            <person name="Schleper C."/>
            <person name="Guy L."/>
            <person name="Ettema T.J."/>
        </authorList>
    </citation>
    <scope>NUCLEOTIDE SEQUENCE</scope>
</reference>
<evidence type="ECO:0008006" key="2">
    <source>
        <dbReference type="Google" id="ProtNLM"/>
    </source>
</evidence>
<gene>
    <name evidence="1" type="ORF">LCGC14_2602460</name>
</gene>
<evidence type="ECO:0000313" key="1">
    <source>
        <dbReference type="EMBL" id="KKL05797.1"/>
    </source>
</evidence>
<proteinExistence type="predicted"/>
<organism evidence="1">
    <name type="scientific">marine sediment metagenome</name>
    <dbReference type="NCBI Taxonomy" id="412755"/>
    <lineage>
        <taxon>unclassified sequences</taxon>
        <taxon>metagenomes</taxon>
        <taxon>ecological metagenomes</taxon>
    </lineage>
</organism>
<dbReference type="EMBL" id="LAZR01043973">
    <property type="protein sequence ID" value="KKL05797.1"/>
    <property type="molecule type" value="Genomic_DNA"/>
</dbReference>